<evidence type="ECO:0000313" key="8">
    <source>
        <dbReference type="EMBL" id="PGH57242.1"/>
    </source>
</evidence>
<dbReference type="Gene3D" id="2.40.50.100">
    <property type="match status" value="1"/>
</dbReference>
<dbReference type="InterPro" id="IPR000089">
    <property type="entry name" value="Biotin_lipoyl"/>
</dbReference>
<comment type="similarity">
    <text evidence="2 4">Belongs to the 2-oxoacid dehydrogenase family.</text>
</comment>
<evidence type="ECO:0000256" key="4">
    <source>
        <dbReference type="RuleBase" id="RU003423"/>
    </source>
</evidence>
<dbReference type="PANTHER" id="PTHR23151:SF90">
    <property type="entry name" value="DIHYDROLIPOYLLYSINE-RESIDUE ACETYLTRANSFERASE COMPONENT OF PYRUVATE DEHYDROGENASE COMPLEX, MITOCHONDRIAL-RELATED"/>
    <property type="match status" value="1"/>
</dbReference>
<name>A0A2B8BIM1_9PROT</name>
<dbReference type="Proteomes" id="UP000225379">
    <property type="component" value="Unassembled WGS sequence"/>
</dbReference>
<evidence type="ECO:0000256" key="1">
    <source>
        <dbReference type="ARBA" id="ARBA00001938"/>
    </source>
</evidence>
<dbReference type="PROSITE" id="PS51826">
    <property type="entry name" value="PSBD"/>
    <property type="match status" value="1"/>
</dbReference>
<dbReference type="OrthoDB" id="7363068at2"/>
<comment type="caution">
    <text evidence="8">The sequence shown here is derived from an EMBL/GenBank/DDBJ whole genome shotgun (WGS) entry which is preliminary data.</text>
</comment>
<dbReference type="InterPro" id="IPR004167">
    <property type="entry name" value="PSBD"/>
</dbReference>
<protein>
    <recommendedName>
        <fullName evidence="4">Dihydrolipoamide acetyltransferase component of pyruvate dehydrogenase complex</fullName>
        <ecNumber evidence="4">2.3.1.-</ecNumber>
    </recommendedName>
</protein>
<dbReference type="Pfam" id="PF00198">
    <property type="entry name" value="2-oxoacid_dh"/>
    <property type="match status" value="1"/>
</dbReference>
<dbReference type="Pfam" id="PF02817">
    <property type="entry name" value="E3_binding"/>
    <property type="match status" value="1"/>
</dbReference>
<dbReference type="PROSITE" id="PS00189">
    <property type="entry name" value="LIPOYL"/>
    <property type="match status" value="1"/>
</dbReference>
<dbReference type="Gene3D" id="4.10.320.10">
    <property type="entry name" value="E3-binding domain"/>
    <property type="match status" value="1"/>
</dbReference>
<dbReference type="EC" id="2.3.1.-" evidence="4"/>
<dbReference type="SUPFAM" id="SSF51230">
    <property type="entry name" value="Single hybrid motif"/>
    <property type="match status" value="1"/>
</dbReference>
<dbReference type="Pfam" id="PF00364">
    <property type="entry name" value="Biotin_lipoyl"/>
    <property type="match status" value="1"/>
</dbReference>
<evidence type="ECO:0000313" key="9">
    <source>
        <dbReference type="Proteomes" id="UP000225379"/>
    </source>
</evidence>
<evidence type="ECO:0000256" key="5">
    <source>
        <dbReference type="SAM" id="MobiDB-lite"/>
    </source>
</evidence>
<feature type="region of interest" description="Disordered" evidence="5">
    <location>
        <begin position="169"/>
        <end position="200"/>
    </location>
</feature>
<dbReference type="CDD" id="cd06849">
    <property type="entry name" value="lipoyl_domain"/>
    <property type="match status" value="1"/>
</dbReference>
<keyword evidence="4 8" id="KW-0012">Acyltransferase</keyword>
<dbReference type="InterPro" id="IPR036625">
    <property type="entry name" value="E3-bd_dom_sf"/>
</dbReference>
<dbReference type="InterPro" id="IPR003016">
    <property type="entry name" value="2-oxoA_DH_lipoyl-BS"/>
</dbReference>
<accession>A0A2B8BIM1</accession>
<evidence type="ECO:0000256" key="2">
    <source>
        <dbReference type="ARBA" id="ARBA00007317"/>
    </source>
</evidence>
<evidence type="ECO:0000256" key="3">
    <source>
        <dbReference type="ARBA" id="ARBA00022823"/>
    </source>
</evidence>
<keyword evidence="9" id="KW-1185">Reference proteome</keyword>
<dbReference type="InterPro" id="IPR045257">
    <property type="entry name" value="E2/Pdx1"/>
</dbReference>
<dbReference type="SUPFAM" id="SSF52777">
    <property type="entry name" value="CoA-dependent acyltransferases"/>
    <property type="match status" value="1"/>
</dbReference>
<organism evidence="8 9">
    <name type="scientific">Azospirillum palustre</name>
    <dbReference type="NCBI Taxonomy" id="2044885"/>
    <lineage>
        <taxon>Bacteria</taxon>
        <taxon>Pseudomonadati</taxon>
        <taxon>Pseudomonadota</taxon>
        <taxon>Alphaproteobacteria</taxon>
        <taxon>Rhodospirillales</taxon>
        <taxon>Azospirillaceae</taxon>
        <taxon>Azospirillum</taxon>
    </lineage>
</organism>
<feature type="compositionally biased region" description="Low complexity" evidence="5">
    <location>
        <begin position="79"/>
        <end position="98"/>
    </location>
</feature>
<dbReference type="GO" id="GO:0045254">
    <property type="term" value="C:pyruvate dehydrogenase complex"/>
    <property type="evidence" value="ECO:0007669"/>
    <property type="project" value="InterPro"/>
</dbReference>
<dbReference type="EMBL" id="PDKW01000040">
    <property type="protein sequence ID" value="PGH57242.1"/>
    <property type="molecule type" value="Genomic_DNA"/>
</dbReference>
<dbReference type="InterPro" id="IPR001078">
    <property type="entry name" value="2-oxoacid_DH_actylTfrase"/>
</dbReference>
<keyword evidence="4 8" id="KW-0808">Transferase</keyword>
<feature type="region of interest" description="Disordered" evidence="5">
    <location>
        <begin position="79"/>
        <end position="125"/>
    </location>
</feature>
<dbReference type="InterPro" id="IPR011053">
    <property type="entry name" value="Single_hybrid_motif"/>
</dbReference>
<keyword evidence="3 4" id="KW-0450">Lipoyl</keyword>
<proteinExistence type="inferred from homology"/>
<sequence>MVRDLVMPKLGLTMTEGVLAEWRVLPGQPFKTGDVLVVVETDKIASEVEADSDGVLIETTIPAGETVAVGTLIARWSADGSGAAPAPADGAAPPTVGTPAPPAKSGTTAGTRSGPPPAPVRDGERVLSTPLARRRAQALGVDLTTVTGSGPRGRIKMADVEAAAQRQASAPAAMPEPIRTPAADPIATPAGGRSKPSATQATIARRLTAAKRDVPHFYLAAEAEVSELMALRERLNADAEPGLPRISMTHLVLAAVGRALAATPDMDRVWDDATPGGEILSLGQGDIGMAVDTPRGLVAPVLRGGAHLPLDQLAREAAALTERARNGRLTGEDLQGGAITVSNAGMHNVTFMSSIINPGQSSILGVGSVRSVFRPDESGAPVLKRELGLVLSADHRLFDGVAALAFLNRIIAGLERPLRLLRAP</sequence>
<evidence type="ECO:0000259" key="6">
    <source>
        <dbReference type="PROSITE" id="PS50968"/>
    </source>
</evidence>
<gene>
    <name evidence="8" type="ORF">CRT60_12325</name>
</gene>
<dbReference type="GO" id="GO:0006086">
    <property type="term" value="P:pyruvate decarboxylation to acetyl-CoA"/>
    <property type="evidence" value="ECO:0007669"/>
    <property type="project" value="InterPro"/>
</dbReference>
<dbReference type="PROSITE" id="PS50968">
    <property type="entry name" value="BIOTINYL_LIPOYL"/>
    <property type="match status" value="1"/>
</dbReference>
<dbReference type="PANTHER" id="PTHR23151">
    <property type="entry name" value="DIHYDROLIPOAMIDE ACETYL/SUCCINYL-TRANSFERASE-RELATED"/>
    <property type="match status" value="1"/>
</dbReference>
<dbReference type="GO" id="GO:0016746">
    <property type="term" value="F:acyltransferase activity"/>
    <property type="evidence" value="ECO:0007669"/>
    <property type="project" value="UniProtKB-KW"/>
</dbReference>
<evidence type="ECO:0000259" key="7">
    <source>
        <dbReference type="PROSITE" id="PS51826"/>
    </source>
</evidence>
<feature type="domain" description="Lipoyl-binding" evidence="6">
    <location>
        <begin position="2"/>
        <end position="77"/>
    </location>
</feature>
<dbReference type="InterPro" id="IPR023213">
    <property type="entry name" value="CAT-like_dom_sf"/>
</dbReference>
<dbReference type="SUPFAM" id="SSF47005">
    <property type="entry name" value="Peripheral subunit-binding domain of 2-oxo acid dehydrogenase complex"/>
    <property type="match status" value="1"/>
</dbReference>
<feature type="domain" description="Peripheral subunit-binding (PSBD)" evidence="7">
    <location>
        <begin position="127"/>
        <end position="164"/>
    </location>
</feature>
<reference evidence="9" key="1">
    <citation type="submission" date="2017-10" db="EMBL/GenBank/DDBJ databases">
        <authorList>
            <person name="Kravchenko I.K."/>
            <person name="Grouzdev D.S."/>
        </authorList>
    </citation>
    <scope>NUCLEOTIDE SEQUENCE [LARGE SCALE GENOMIC DNA]</scope>
    <source>
        <strain evidence="9">B2</strain>
    </source>
</reference>
<dbReference type="RefSeq" id="WP_098736693.1">
    <property type="nucleotide sequence ID" value="NZ_PDKW01000040.1"/>
</dbReference>
<comment type="cofactor">
    <cofactor evidence="1 4">
        <name>(R)-lipoate</name>
        <dbReference type="ChEBI" id="CHEBI:83088"/>
    </cofactor>
</comment>
<dbReference type="Gene3D" id="3.30.559.10">
    <property type="entry name" value="Chloramphenicol acetyltransferase-like domain"/>
    <property type="match status" value="1"/>
</dbReference>
<dbReference type="AlphaFoldDB" id="A0A2B8BIM1"/>